<name>A0A4V0Z078_KTERU</name>
<dbReference type="OrthoDB" id="152409at2"/>
<evidence type="ECO:0000259" key="3">
    <source>
        <dbReference type="Pfam" id="PF03070"/>
    </source>
</evidence>
<dbReference type="InterPro" id="IPR039068">
    <property type="entry name" value="PqqC-like"/>
</dbReference>
<dbReference type="AlphaFoldDB" id="A0A4V0Z078"/>
<organism evidence="4 5">
    <name type="scientific">Ktedonosporobacter rubrisoli</name>
    <dbReference type="NCBI Taxonomy" id="2509675"/>
    <lineage>
        <taxon>Bacteria</taxon>
        <taxon>Bacillati</taxon>
        <taxon>Chloroflexota</taxon>
        <taxon>Ktedonobacteria</taxon>
        <taxon>Ktedonobacterales</taxon>
        <taxon>Ktedonosporobacteraceae</taxon>
        <taxon>Ktedonosporobacter</taxon>
    </lineage>
</organism>
<keyword evidence="5" id="KW-1185">Reference proteome</keyword>
<dbReference type="InterPro" id="IPR016084">
    <property type="entry name" value="Haem_Oase-like_multi-hlx"/>
</dbReference>
<dbReference type="EMBL" id="CP035758">
    <property type="protein sequence ID" value="QBD82271.1"/>
    <property type="molecule type" value="Genomic_DNA"/>
</dbReference>
<evidence type="ECO:0000313" key="5">
    <source>
        <dbReference type="Proteomes" id="UP000290365"/>
    </source>
</evidence>
<dbReference type="SUPFAM" id="SSF48613">
    <property type="entry name" value="Heme oxygenase-like"/>
    <property type="match status" value="1"/>
</dbReference>
<dbReference type="GO" id="GO:0016491">
    <property type="term" value="F:oxidoreductase activity"/>
    <property type="evidence" value="ECO:0007669"/>
    <property type="project" value="UniProtKB-KW"/>
</dbReference>
<proteinExistence type="predicted"/>
<dbReference type="KEGG" id="kbs:EPA93_42360"/>
<gene>
    <name evidence="4" type="ORF">EPA93_42360</name>
</gene>
<sequence length="264" mass="29771">MWRRDSANVHLAFDLCGSLQIEALQLLADERLEERLLVSFADTLLTEDLEPLRQRLLYHPLWIGIENGTLEVERLRIFALQDWWLVREAYRLDALAIAAAPDLEVQELLLSKLVPKVGGYKLLLRFGEALGLAQADFAAVEPLAGCMALTNFFYWMLAYGSPGEKLASVSASEDIFIQICARVGPALMRNYGLNQDQVEFFSAHDVLEAYVSPVDQALLARFDTPEERQRITRAVRLSHEFELLFYDTVLSVVIEKPAPSSSQG</sequence>
<dbReference type="InterPro" id="IPR004305">
    <property type="entry name" value="Thiaminase-2/PQQC"/>
</dbReference>
<dbReference type="Proteomes" id="UP000290365">
    <property type="component" value="Chromosome"/>
</dbReference>
<dbReference type="Pfam" id="PF03070">
    <property type="entry name" value="TENA_THI-4"/>
    <property type="match status" value="1"/>
</dbReference>
<protein>
    <recommendedName>
        <fullName evidence="3">Thiaminase-2/PQQC domain-containing protein</fullName>
    </recommendedName>
</protein>
<accession>A0A4V0Z078</accession>
<dbReference type="Gene3D" id="1.20.910.10">
    <property type="entry name" value="Heme oxygenase-like"/>
    <property type="match status" value="1"/>
</dbReference>
<dbReference type="PANTHER" id="PTHR40279:SF3">
    <property type="entry name" value="4-AMINOBENZOATE SYNTHASE"/>
    <property type="match status" value="1"/>
</dbReference>
<keyword evidence="2" id="KW-0560">Oxidoreductase</keyword>
<evidence type="ECO:0000313" key="4">
    <source>
        <dbReference type="EMBL" id="QBD82271.1"/>
    </source>
</evidence>
<reference evidence="4 5" key="1">
    <citation type="submission" date="2019-01" db="EMBL/GenBank/DDBJ databases">
        <title>Ktedonosporobacter rubrisoli SCAWS-G2.</title>
        <authorList>
            <person name="Huang Y."/>
            <person name="Yan B."/>
        </authorList>
    </citation>
    <scope>NUCLEOTIDE SEQUENCE [LARGE SCALE GENOMIC DNA]</scope>
    <source>
        <strain evidence="4 5">SCAWS-G2</strain>
    </source>
</reference>
<evidence type="ECO:0000256" key="2">
    <source>
        <dbReference type="ARBA" id="ARBA00023002"/>
    </source>
</evidence>
<feature type="domain" description="Thiaminase-2/PQQC" evidence="3">
    <location>
        <begin position="48"/>
        <end position="247"/>
    </location>
</feature>
<dbReference type="PANTHER" id="PTHR40279">
    <property type="entry name" value="PQQC-LIKE PROTEIN"/>
    <property type="match status" value="1"/>
</dbReference>
<comment type="pathway">
    <text evidence="1">Cofactor biosynthesis; thiamine diphosphate biosynthesis.</text>
</comment>
<evidence type="ECO:0000256" key="1">
    <source>
        <dbReference type="ARBA" id="ARBA00004948"/>
    </source>
</evidence>